<dbReference type="InterPro" id="IPR027417">
    <property type="entry name" value="P-loop_NTPase"/>
</dbReference>
<dbReference type="PANTHER" id="PTHR33377:SF60">
    <property type="entry name" value="NB-ARC DOMAIN-CONTAINING PROTEIN"/>
    <property type="match status" value="1"/>
</dbReference>
<evidence type="ECO:0000256" key="2">
    <source>
        <dbReference type="ARBA" id="ARBA00022614"/>
    </source>
</evidence>
<keyword evidence="6" id="KW-0175">Coiled coil</keyword>
<keyword evidence="9" id="KW-1185">Reference proteome</keyword>
<dbReference type="InterPro" id="IPR041118">
    <property type="entry name" value="Rx_N"/>
</dbReference>
<evidence type="ECO:0000256" key="6">
    <source>
        <dbReference type="SAM" id="Coils"/>
    </source>
</evidence>
<dbReference type="GO" id="GO:0006952">
    <property type="term" value="P:defense response"/>
    <property type="evidence" value="ECO:0007669"/>
    <property type="project" value="UniProtKB-KW"/>
</dbReference>
<dbReference type="Pfam" id="PF18052">
    <property type="entry name" value="Rx_N"/>
    <property type="match status" value="1"/>
</dbReference>
<dbReference type="EMBL" id="CM029045">
    <property type="protein sequence ID" value="KAG2600341.1"/>
    <property type="molecule type" value="Genomic_DNA"/>
</dbReference>
<feature type="domain" description="Disease resistance N-terminal" evidence="7">
    <location>
        <begin position="11"/>
        <end position="92"/>
    </location>
</feature>
<name>A0A8T0SP13_PANVG</name>
<comment type="caution">
    <text evidence="8">The sequence shown here is derived from an EMBL/GenBank/DDBJ whole genome shotgun (WGS) entry which is preliminary data.</text>
</comment>
<keyword evidence="4" id="KW-0547">Nucleotide-binding</keyword>
<evidence type="ECO:0000259" key="7">
    <source>
        <dbReference type="Pfam" id="PF18052"/>
    </source>
</evidence>
<dbReference type="OrthoDB" id="601224at2759"/>
<dbReference type="Proteomes" id="UP000823388">
    <property type="component" value="Chromosome 5K"/>
</dbReference>
<protein>
    <recommendedName>
        <fullName evidence="7">Disease resistance N-terminal domain-containing protein</fullName>
    </recommendedName>
</protein>
<evidence type="ECO:0000256" key="3">
    <source>
        <dbReference type="ARBA" id="ARBA00022737"/>
    </source>
</evidence>
<reference evidence="8" key="1">
    <citation type="submission" date="2020-05" db="EMBL/GenBank/DDBJ databases">
        <title>WGS assembly of Panicum virgatum.</title>
        <authorList>
            <person name="Lovell J.T."/>
            <person name="Jenkins J."/>
            <person name="Shu S."/>
            <person name="Juenger T.E."/>
            <person name="Schmutz J."/>
        </authorList>
    </citation>
    <scope>NUCLEOTIDE SEQUENCE</scope>
    <source>
        <strain evidence="8">AP13</strain>
    </source>
</reference>
<evidence type="ECO:0000256" key="1">
    <source>
        <dbReference type="ARBA" id="ARBA00008894"/>
    </source>
</evidence>
<keyword evidence="2" id="KW-0433">Leucine-rich repeat</keyword>
<proteinExistence type="inferred from homology"/>
<dbReference type="Gene3D" id="3.40.50.300">
    <property type="entry name" value="P-loop containing nucleotide triphosphate hydrolases"/>
    <property type="match status" value="1"/>
</dbReference>
<keyword evidence="3" id="KW-0677">Repeat</keyword>
<accession>A0A8T0SP13</accession>
<comment type="similarity">
    <text evidence="1">Belongs to the disease resistance NB-LRR family.</text>
</comment>
<dbReference type="SUPFAM" id="SSF52540">
    <property type="entry name" value="P-loop containing nucleoside triphosphate hydrolases"/>
    <property type="match status" value="1"/>
</dbReference>
<evidence type="ECO:0000256" key="4">
    <source>
        <dbReference type="ARBA" id="ARBA00022741"/>
    </source>
</evidence>
<feature type="coiled-coil region" evidence="6">
    <location>
        <begin position="29"/>
        <end position="56"/>
    </location>
</feature>
<organism evidence="8 9">
    <name type="scientific">Panicum virgatum</name>
    <name type="common">Blackwell switchgrass</name>
    <dbReference type="NCBI Taxonomy" id="38727"/>
    <lineage>
        <taxon>Eukaryota</taxon>
        <taxon>Viridiplantae</taxon>
        <taxon>Streptophyta</taxon>
        <taxon>Embryophyta</taxon>
        <taxon>Tracheophyta</taxon>
        <taxon>Spermatophyta</taxon>
        <taxon>Magnoliopsida</taxon>
        <taxon>Liliopsida</taxon>
        <taxon>Poales</taxon>
        <taxon>Poaceae</taxon>
        <taxon>PACMAD clade</taxon>
        <taxon>Panicoideae</taxon>
        <taxon>Panicodae</taxon>
        <taxon>Paniceae</taxon>
        <taxon>Panicinae</taxon>
        <taxon>Panicum</taxon>
        <taxon>Panicum sect. Hiantes</taxon>
    </lineage>
</organism>
<dbReference type="AlphaFoldDB" id="A0A8T0SP13"/>
<gene>
    <name evidence="8" type="ORF">PVAP13_5KG468600</name>
</gene>
<keyword evidence="5" id="KW-0611">Plant defense</keyword>
<dbReference type="GO" id="GO:0043531">
    <property type="term" value="F:ADP binding"/>
    <property type="evidence" value="ECO:0007669"/>
    <property type="project" value="InterPro"/>
</dbReference>
<evidence type="ECO:0000313" key="8">
    <source>
        <dbReference type="EMBL" id="KAG2600341.1"/>
    </source>
</evidence>
<evidence type="ECO:0000256" key="5">
    <source>
        <dbReference type="ARBA" id="ARBA00022821"/>
    </source>
</evidence>
<dbReference type="PANTHER" id="PTHR33377">
    <property type="entry name" value="OS10G0134700 PROTEIN-RELATED"/>
    <property type="match status" value="1"/>
</dbReference>
<evidence type="ECO:0000313" key="9">
    <source>
        <dbReference type="Proteomes" id="UP000823388"/>
    </source>
</evidence>
<sequence length="514" mass="57828">METIVSAVTSDLLSRALSVVIQRSKRPKAEEAEHKLQRLQRVLLRADAMVKEAEGRHIGNQAMLRQLEMLRQAMYRGHYMLDTVKCRGQEGDGEVSSGLPVTLPRFSSARHRLPSFPITSSKKNMQNTMPNTESLNKLEKMLNGLETLMGDMVEFTVFLEGYPRIPRQPYSTYLILDKVMFGRQMEKETIINFLLRTGVAACDESPKVLPIVGAAWVGKTTLIEHLCLDERVREHFSSIVFFTEDDLGAQGMASPLPPNIGVIKHQDLTATSYGRSLSVIELAGDMDEETWSRLYSSAASSMAHGSKIIVASRSEKISGLGTTQEALRLRHLPRDAYWYFFRTLVFGSANHEDQPKLASLAMEIAALTNGTFLGANIMASMMRANLNARFWSRLLQCLRDYTSRHLLMFGEHPADLIQKGRSVYACRMTQQSQISILVDNIYQKGPYQKCSTQNDVSKLTAQDIITGCVTHEGKFTALTWRSTIPPYYTYFVNCESQKAGCSTIGKKRPRQARF</sequence>